<sequence length="135" mass="14159">MAKKKSVAITRKPNAIREIPADEPTATRHQDGAAAFDLALDPPTGPVHVRPAGPEAAKPAAKGAAGTACPLGKLVYGTVFGISYGVVFTAILLGKLIPGSGLIRRAMGDGAVSAERFFEERPERERAFEPGRLRA</sequence>
<keyword evidence="2" id="KW-0812">Transmembrane</keyword>
<feature type="region of interest" description="Disordered" evidence="1">
    <location>
        <begin position="1"/>
        <end position="27"/>
    </location>
</feature>
<organism evidence="3 4">
    <name type="scientific">Methylomagnum ishizawai</name>
    <dbReference type="NCBI Taxonomy" id="1760988"/>
    <lineage>
        <taxon>Bacteria</taxon>
        <taxon>Pseudomonadati</taxon>
        <taxon>Pseudomonadota</taxon>
        <taxon>Gammaproteobacteria</taxon>
        <taxon>Methylococcales</taxon>
        <taxon>Methylococcaceae</taxon>
        <taxon>Methylomagnum</taxon>
    </lineage>
</organism>
<gene>
    <name evidence="3" type="ORF">SAMN02949497_2295</name>
</gene>
<dbReference type="Proteomes" id="UP000192923">
    <property type="component" value="Unassembled WGS sequence"/>
</dbReference>
<keyword evidence="2" id="KW-1133">Transmembrane helix</keyword>
<keyword evidence="4" id="KW-1185">Reference proteome</keyword>
<dbReference type="EMBL" id="FXAM01000001">
    <property type="protein sequence ID" value="SMF94956.1"/>
    <property type="molecule type" value="Genomic_DNA"/>
</dbReference>
<keyword evidence="2" id="KW-0472">Membrane</keyword>
<evidence type="ECO:0000313" key="4">
    <source>
        <dbReference type="Proteomes" id="UP000192923"/>
    </source>
</evidence>
<dbReference type="AlphaFoldDB" id="A0A1Y6CXF3"/>
<dbReference type="RefSeq" id="WP_085212782.1">
    <property type="nucleotide sequence ID" value="NZ_FXAM01000001.1"/>
</dbReference>
<evidence type="ECO:0000256" key="1">
    <source>
        <dbReference type="SAM" id="MobiDB-lite"/>
    </source>
</evidence>
<evidence type="ECO:0000256" key="2">
    <source>
        <dbReference type="SAM" id="Phobius"/>
    </source>
</evidence>
<feature type="transmembrane region" description="Helical" evidence="2">
    <location>
        <begin position="74"/>
        <end position="97"/>
    </location>
</feature>
<dbReference type="OrthoDB" id="5569200at2"/>
<dbReference type="STRING" id="1760988.SAMN02949497_2295"/>
<protein>
    <submittedName>
        <fullName evidence="3">Uncharacterized protein</fullName>
    </submittedName>
</protein>
<reference evidence="3 4" key="1">
    <citation type="submission" date="2016-12" db="EMBL/GenBank/DDBJ databases">
        <authorList>
            <person name="Song W.-J."/>
            <person name="Kurnit D.M."/>
        </authorList>
    </citation>
    <scope>NUCLEOTIDE SEQUENCE [LARGE SCALE GENOMIC DNA]</scope>
    <source>
        <strain evidence="3 4">175</strain>
    </source>
</reference>
<proteinExistence type="predicted"/>
<name>A0A1Y6CXF3_9GAMM</name>
<accession>A0A1Y6CXF3</accession>
<evidence type="ECO:0000313" key="3">
    <source>
        <dbReference type="EMBL" id="SMF94956.1"/>
    </source>
</evidence>